<dbReference type="EMBL" id="JAHHHV010000080">
    <property type="protein sequence ID" value="MBW4467732.1"/>
    <property type="molecule type" value="Genomic_DNA"/>
</dbReference>
<dbReference type="AlphaFoldDB" id="A0A951U7Q8"/>
<accession>A0A951U7Q8</accession>
<dbReference type="SUPFAM" id="SSF53474">
    <property type="entry name" value="alpha/beta-Hydrolases"/>
    <property type="match status" value="1"/>
</dbReference>
<dbReference type="InterPro" id="IPR022742">
    <property type="entry name" value="Hydrolase_4"/>
</dbReference>
<dbReference type="InterPro" id="IPR029058">
    <property type="entry name" value="AB_hydrolase_fold"/>
</dbReference>
<protein>
    <submittedName>
        <fullName evidence="2">Lysophospholipase</fullName>
    </submittedName>
</protein>
<dbReference type="PANTHER" id="PTHR37946:SF1">
    <property type="entry name" value="SLL1969 PROTEIN"/>
    <property type="match status" value="1"/>
</dbReference>
<dbReference type="Pfam" id="PF12146">
    <property type="entry name" value="Hydrolase_4"/>
    <property type="match status" value="1"/>
</dbReference>
<evidence type="ECO:0000313" key="3">
    <source>
        <dbReference type="Proteomes" id="UP000707356"/>
    </source>
</evidence>
<dbReference type="Gene3D" id="3.40.50.1820">
    <property type="entry name" value="alpha/beta hydrolase"/>
    <property type="match status" value="1"/>
</dbReference>
<comment type="caution">
    <text evidence="2">The sequence shown here is derived from an EMBL/GenBank/DDBJ whole genome shotgun (WGS) entry which is preliminary data.</text>
</comment>
<gene>
    <name evidence="2" type="ORF">KME07_20080</name>
</gene>
<proteinExistence type="predicted"/>
<sequence>MLVDPAPAPAPAPPALLFVQHGWADDNRAMMALGQTLVSDGTPIIAPNLGYVQTWLRIEPLIQQVEQIAAEAASAYPHLPLRIVGHSMGGLIWLEALHRHPDWWERVHSLVLIASPVGGSDLGRIFDPLHLGLGIAADLGSNRKPMAEQIAAKIPTLTIAGDLDAGSDGTVPVSCTRFPNAHFVCLEGRSHPALRNDPAVTATIRQFWADFQLGETIELNEMIRRLQSVPGLTDGHRRYFQIAQPLLTLPDGSSIRIWRDWLSIDHVFVASAAGECLYAGFVGWLHSAELRQALAEIQQEQVG</sequence>
<name>A0A951U7Q8_9CYAN</name>
<dbReference type="Proteomes" id="UP000707356">
    <property type="component" value="Unassembled WGS sequence"/>
</dbReference>
<organism evidence="2 3">
    <name type="scientific">Pegethrix bostrychoides GSE-TBD4-15B</name>
    <dbReference type="NCBI Taxonomy" id="2839662"/>
    <lineage>
        <taxon>Bacteria</taxon>
        <taxon>Bacillati</taxon>
        <taxon>Cyanobacteriota</taxon>
        <taxon>Cyanophyceae</taxon>
        <taxon>Oculatellales</taxon>
        <taxon>Oculatellaceae</taxon>
        <taxon>Pegethrix</taxon>
    </lineage>
</organism>
<dbReference type="PANTHER" id="PTHR37946">
    <property type="entry name" value="SLL1969 PROTEIN"/>
    <property type="match status" value="1"/>
</dbReference>
<reference evidence="2" key="2">
    <citation type="journal article" date="2022" name="Microbiol. Resour. Announc.">
        <title>Metagenome Sequencing to Explore Phylogenomics of Terrestrial Cyanobacteria.</title>
        <authorList>
            <person name="Ward R.D."/>
            <person name="Stajich J.E."/>
            <person name="Johansen J.R."/>
            <person name="Huntemann M."/>
            <person name="Clum A."/>
            <person name="Foster B."/>
            <person name="Foster B."/>
            <person name="Roux S."/>
            <person name="Palaniappan K."/>
            <person name="Varghese N."/>
            <person name="Mukherjee S."/>
            <person name="Reddy T.B.K."/>
            <person name="Daum C."/>
            <person name="Copeland A."/>
            <person name="Chen I.A."/>
            <person name="Ivanova N.N."/>
            <person name="Kyrpides N.C."/>
            <person name="Shapiro N."/>
            <person name="Eloe-Fadrosh E.A."/>
            <person name="Pietrasiak N."/>
        </authorList>
    </citation>
    <scope>NUCLEOTIDE SEQUENCE</scope>
    <source>
        <strain evidence="2">GSE-TBD4-15B</strain>
    </source>
</reference>
<evidence type="ECO:0000313" key="2">
    <source>
        <dbReference type="EMBL" id="MBW4467732.1"/>
    </source>
</evidence>
<feature type="domain" description="Serine aminopeptidase S33" evidence="1">
    <location>
        <begin position="54"/>
        <end position="121"/>
    </location>
</feature>
<reference evidence="2" key="1">
    <citation type="submission" date="2021-05" db="EMBL/GenBank/DDBJ databases">
        <authorList>
            <person name="Pietrasiak N."/>
            <person name="Ward R."/>
            <person name="Stajich J.E."/>
            <person name="Kurbessoian T."/>
        </authorList>
    </citation>
    <scope>NUCLEOTIDE SEQUENCE</scope>
    <source>
        <strain evidence="2">GSE-TBD4-15B</strain>
    </source>
</reference>
<evidence type="ECO:0000259" key="1">
    <source>
        <dbReference type="Pfam" id="PF12146"/>
    </source>
</evidence>